<dbReference type="Proteomes" id="UP000198309">
    <property type="component" value="Unassembled WGS sequence"/>
</dbReference>
<keyword evidence="1" id="KW-1133">Transmembrane helix</keyword>
<evidence type="ECO:0000313" key="2">
    <source>
        <dbReference type="EMBL" id="SDI44891.1"/>
    </source>
</evidence>
<evidence type="ECO:0000256" key="1">
    <source>
        <dbReference type="SAM" id="Phobius"/>
    </source>
</evidence>
<keyword evidence="1" id="KW-0472">Membrane</keyword>
<reference evidence="3 4" key="2">
    <citation type="submission" date="2017-06" db="EMBL/GenBank/DDBJ databases">
        <authorList>
            <person name="Varghese N."/>
            <person name="Submissions S."/>
        </authorList>
    </citation>
    <scope>NUCLEOTIDE SEQUENCE [LARGE SCALE GENOMIC DNA]</scope>
    <source>
        <strain evidence="3 4">RLD-1</strain>
    </source>
</reference>
<dbReference type="AlphaFoldDB" id="A0A239HUV9"/>
<organism evidence="2 5">
    <name type="scientific">Pseudomonas delhiensis</name>
    <dbReference type="NCBI Taxonomy" id="366289"/>
    <lineage>
        <taxon>Bacteria</taxon>
        <taxon>Pseudomonadati</taxon>
        <taxon>Pseudomonadota</taxon>
        <taxon>Gammaproteobacteria</taxon>
        <taxon>Pseudomonadales</taxon>
        <taxon>Pseudomonadaceae</taxon>
        <taxon>Pseudomonas</taxon>
    </lineage>
</organism>
<feature type="transmembrane region" description="Helical" evidence="1">
    <location>
        <begin position="6"/>
        <end position="27"/>
    </location>
</feature>
<reference evidence="2 5" key="1">
    <citation type="submission" date="2016-10" db="EMBL/GenBank/DDBJ databases">
        <authorList>
            <person name="de Groot N.N."/>
        </authorList>
    </citation>
    <scope>NUCLEOTIDE SEQUENCE [LARGE SCALE GENOMIC DNA]</scope>
    <source>
        <strain evidence="2 5">CCM 7361</strain>
    </source>
</reference>
<name>A0A239HUV9_9PSED</name>
<dbReference type="Proteomes" id="UP000199693">
    <property type="component" value="Unassembled WGS sequence"/>
</dbReference>
<keyword evidence="1" id="KW-0812">Transmembrane</keyword>
<evidence type="ECO:0000313" key="3">
    <source>
        <dbReference type="EMBL" id="SNS85061.1"/>
    </source>
</evidence>
<gene>
    <name evidence="2" type="ORF">SAMN05216189_100587</name>
    <name evidence="3" type="ORF">SAMN06295949_108101</name>
</gene>
<evidence type="ECO:0000313" key="5">
    <source>
        <dbReference type="Proteomes" id="UP000199693"/>
    </source>
</evidence>
<dbReference type="EMBL" id="FZPC01000008">
    <property type="protein sequence ID" value="SNS85061.1"/>
    <property type="molecule type" value="Genomic_DNA"/>
</dbReference>
<proteinExistence type="predicted"/>
<protein>
    <submittedName>
        <fullName evidence="2">Uncharacterized protein</fullName>
    </submittedName>
</protein>
<dbReference type="EMBL" id="FNEC01000005">
    <property type="protein sequence ID" value="SDI44891.1"/>
    <property type="molecule type" value="Genomic_DNA"/>
</dbReference>
<accession>A0A239HUV9</accession>
<keyword evidence="4" id="KW-1185">Reference proteome</keyword>
<evidence type="ECO:0000313" key="4">
    <source>
        <dbReference type="Proteomes" id="UP000198309"/>
    </source>
</evidence>
<dbReference type="RefSeq" id="WP_139210176.1">
    <property type="nucleotide sequence ID" value="NZ_FZPC01000008.1"/>
</dbReference>
<sequence>MRGRQGGMSLVGLMVGLLISVLVMLVLMTSLRTFSSIGTQARREANQDGELATALVSLQMDIQGAGYGMAAGAGEALAVARLALDGQAEPREALLWRFRDGALPTCGGLVERAGRDAESGQPLRILSRLRAPDCSLGTGLASLAWAPAEDLLLFRNRSESQLRIELAEEVCSPFGAIGEARRHPTVTLSAPSSTQQAGADVPPVSYRICLLNLPASDA</sequence>